<evidence type="ECO:0000313" key="3">
    <source>
        <dbReference type="Proteomes" id="UP000823388"/>
    </source>
</evidence>
<dbReference type="InterPro" id="IPR005135">
    <property type="entry name" value="Endo/exonuclease/phosphatase"/>
</dbReference>
<dbReference type="Pfam" id="PF03372">
    <property type="entry name" value="Exo_endo_phos"/>
    <property type="match status" value="1"/>
</dbReference>
<keyword evidence="3" id="KW-1185">Reference proteome</keyword>
<evidence type="ECO:0000259" key="1">
    <source>
        <dbReference type="Pfam" id="PF03372"/>
    </source>
</evidence>
<dbReference type="Gene3D" id="3.60.10.10">
    <property type="entry name" value="Endonuclease/exonuclease/phosphatase"/>
    <property type="match status" value="1"/>
</dbReference>
<organism evidence="2 3">
    <name type="scientific">Panicum virgatum</name>
    <name type="common">Blackwell switchgrass</name>
    <dbReference type="NCBI Taxonomy" id="38727"/>
    <lineage>
        <taxon>Eukaryota</taxon>
        <taxon>Viridiplantae</taxon>
        <taxon>Streptophyta</taxon>
        <taxon>Embryophyta</taxon>
        <taxon>Tracheophyta</taxon>
        <taxon>Spermatophyta</taxon>
        <taxon>Magnoliopsida</taxon>
        <taxon>Liliopsida</taxon>
        <taxon>Poales</taxon>
        <taxon>Poaceae</taxon>
        <taxon>PACMAD clade</taxon>
        <taxon>Panicoideae</taxon>
        <taxon>Panicodae</taxon>
        <taxon>Paniceae</taxon>
        <taxon>Panicinae</taxon>
        <taxon>Panicum</taxon>
        <taxon>Panicum sect. Hiantes</taxon>
    </lineage>
</organism>
<accession>A0A8T0WD50</accession>
<dbReference type="GO" id="GO:0003824">
    <property type="term" value="F:catalytic activity"/>
    <property type="evidence" value="ECO:0007669"/>
    <property type="project" value="InterPro"/>
</dbReference>
<reference evidence="2" key="1">
    <citation type="submission" date="2020-05" db="EMBL/GenBank/DDBJ databases">
        <title>WGS assembly of Panicum virgatum.</title>
        <authorList>
            <person name="Lovell J.T."/>
            <person name="Jenkins J."/>
            <person name="Shu S."/>
            <person name="Juenger T.E."/>
            <person name="Schmutz J."/>
        </authorList>
    </citation>
    <scope>NUCLEOTIDE SEQUENCE</scope>
    <source>
        <strain evidence="2">AP13</strain>
    </source>
</reference>
<sequence>MSCLSWNCRGIGSAATIKELREMARRVAPSILCVLETQVAKARVEQLKGTLGFDNAFAVSSTGRSGGLGIFWTNNVSLEILPYSQYHIDAIVSEGDSEPWRLTCVYGEAQVSERHKTWSLLKFIRASSPLPWACVGDFNEVLHQHEHEGVQERSTAQIAGFREMVDVCGFHDLGFEGHRWTFEKKVSGGSYCRVRLDHGLATADWCIRFPSASVKHLTAAASDHGPILMQ</sequence>
<dbReference type="EMBL" id="CM029039">
    <property type="protein sequence ID" value="KAG2644127.1"/>
    <property type="molecule type" value="Genomic_DNA"/>
</dbReference>
<evidence type="ECO:0000313" key="2">
    <source>
        <dbReference type="EMBL" id="KAG2644127.1"/>
    </source>
</evidence>
<dbReference type="PANTHER" id="PTHR35218:SF11">
    <property type="entry name" value="ENDONUCLEASE_EXONUCLEASE_PHOSPHATASE DOMAIN-CONTAINING PROTEIN"/>
    <property type="match status" value="1"/>
</dbReference>
<name>A0A8T0WD50_PANVG</name>
<dbReference type="AlphaFoldDB" id="A0A8T0WD50"/>
<proteinExistence type="predicted"/>
<dbReference type="SUPFAM" id="SSF56219">
    <property type="entry name" value="DNase I-like"/>
    <property type="match status" value="1"/>
</dbReference>
<gene>
    <name evidence="2" type="ORF">PVAP13_2KG408105</name>
</gene>
<dbReference type="PANTHER" id="PTHR35218">
    <property type="entry name" value="RNASE H DOMAIN-CONTAINING PROTEIN"/>
    <property type="match status" value="1"/>
</dbReference>
<dbReference type="Proteomes" id="UP000823388">
    <property type="component" value="Chromosome 2K"/>
</dbReference>
<dbReference type="InterPro" id="IPR036691">
    <property type="entry name" value="Endo/exonu/phosph_ase_sf"/>
</dbReference>
<protein>
    <recommendedName>
        <fullName evidence="1">Endonuclease/exonuclease/phosphatase domain-containing protein</fullName>
    </recommendedName>
</protein>
<comment type="caution">
    <text evidence="2">The sequence shown here is derived from an EMBL/GenBank/DDBJ whole genome shotgun (WGS) entry which is preliminary data.</text>
</comment>
<feature type="domain" description="Endonuclease/exonuclease/phosphatase" evidence="1">
    <location>
        <begin position="4"/>
        <end position="224"/>
    </location>
</feature>